<dbReference type="InterPro" id="IPR001623">
    <property type="entry name" value="DnaJ_domain"/>
</dbReference>
<dbReference type="Proteomes" id="UP000694044">
    <property type="component" value="Unassembled WGS sequence"/>
</dbReference>
<accession>A0A8T1W4J8</accession>
<dbReference type="OrthoDB" id="445556at2759"/>
<name>A0A8T1W4J8_9STRA</name>
<dbReference type="InterPro" id="IPR050817">
    <property type="entry name" value="DjlA_DnaK_co-chaperone"/>
</dbReference>
<dbReference type="CDD" id="cd06257">
    <property type="entry name" value="DnaJ"/>
    <property type="match status" value="1"/>
</dbReference>
<proteinExistence type="predicted"/>
<feature type="domain" description="J" evidence="2">
    <location>
        <begin position="95"/>
        <end position="184"/>
    </location>
</feature>
<feature type="compositionally biased region" description="Polar residues" evidence="1">
    <location>
        <begin position="505"/>
        <end position="514"/>
    </location>
</feature>
<dbReference type="AlphaFoldDB" id="A0A8T1W4J8"/>
<dbReference type="SMART" id="SM00271">
    <property type="entry name" value="DnaJ"/>
    <property type="match status" value="1"/>
</dbReference>
<evidence type="ECO:0000259" key="2">
    <source>
        <dbReference type="PROSITE" id="PS50076"/>
    </source>
</evidence>
<gene>
    <name evidence="3" type="ORF">PHYPSEUDO_011676</name>
</gene>
<dbReference type="Pfam" id="PF00226">
    <property type="entry name" value="DnaJ"/>
    <property type="match status" value="1"/>
</dbReference>
<feature type="region of interest" description="Disordered" evidence="1">
    <location>
        <begin position="496"/>
        <end position="568"/>
    </location>
</feature>
<feature type="compositionally biased region" description="Basic and acidic residues" evidence="1">
    <location>
        <begin position="344"/>
        <end position="364"/>
    </location>
</feature>
<dbReference type="EMBL" id="JAGDFM010000053">
    <property type="protein sequence ID" value="KAG7388842.1"/>
    <property type="molecule type" value="Genomic_DNA"/>
</dbReference>
<evidence type="ECO:0000256" key="1">
    <source>
        <dbReference type="SAM" id="MobiDB-lite"/>
    </source>
</evidence>
<organism evidence="3 4">
    <name type="scientific">Phytophthora pseudosyringae</name>
    <dbReference type="NCBI Taxonomy" id="221518"/>
    <lineage>
        <taxon>Eukaryota</taxon>
        <taxon>Sar</taxon>
        <taxon>Stramenopiles</taxon>
        <taxon>Oomycota</taxon>
        <taxon>Peronosporomycetes</taxon>
        <taxon>Peronosporales</taxon>
        <taxon>Peronosporaceae</taxon>
        <taxon>Phytophthora</taxon>
    </lineage>
</organism>
<evidence type="ECO:0000313" key="3">
    <source>
        <dbReference type="EMBL" id="KAG7388842.1"/>
    </source>
</evidence>
<dbReference type="PROSITE" id="PS00636">
    <property type="entry name" value="DNAJ_1"/>
    <property type="match status" value="1"/>
</dbReference>
<keyword evidence="4" id="KW-1185">Reference proteome</keyword>
<feature type="compositionally biased region" description="Basic and acidic residues" evidence="1">
    <location>
        <begin position="519"/>
        <end position="565"/>
    </location>
</feature>
<dbReference type="PROSITE" id="PS50076">
    <property type="entry name" value="DNAJ_2"/>
    <property type="match status" value="1"/>
</dbReference>
<feature type="region of interest" description="Disordered" evidence="1">
    <location>
        <begin position="332"/>
        <end position="367"/>
    </location>
</feature>
<sequence>MESSASPARLGGSACRSPLEQALAKIAQFETRGAILPTDARTLRSQLYDSTSGQWKAVEMRLQQLACNWNPYQDGSQSATGSSTASKQKDQKKRDFYQLLELEKDANVAAEDFKRQFRKLALLLHPDKKHASRKRERESKAGDGNDELDEETLRQVDSAQFARLRLAYETLSDPERRAAYDAKLLEATDPQQSQQVGEAVKDQVKLEASTDFASLEWMARVKHKMDVMARIAEWAKLLSLNATELRFETGEPCTGKGCGKIVSMDRDLECSGSPRRRVYICLLHKYIHACDESCTSTFGDAELDRRVCRMRAYWLIQNWLFDQLQAAALQRQMQQPRSPTAKPTEQEVKEPAYKRVKQEADREPPAVAKETGATAGCAFEQAEIHLGDQYTRFQVEKMAECQSAVCRGNFQFLEDGIYACRRHGTPHICTFEQCDRQELQMGSYICWVSGKVYGREQEQAGTDVRTRRVVYSDAQGDENSVEMEVPVMLPLGETTGYLLEGDPSLQHSGNVSSLSPPPPDEKAWNKRQRTDSDSHGEGTDDPRSPKREMRKSFKRDRGRERETSPVRKRLHERLAAKIQRSETTSFHIFLKLPLAVAILPKVSLELEEAADSSSDDEDSPSKTASDKENLLQIFVNSNHTVNYIKYWMEELTEQQLSIWDQQIYWGDTLIGEETNVMVLEEHGISAGCMLELRLHDDCPLLVSTWNGKSAAGGGCGGAPMEYNTMQISKEAAEDLDDLQEEWENVVATEEQAFEESRLKRQREKLELRGAIEHTEVLRYDNAKSKPRLLGVIQKRAIGDDGGKQMRQLIAPSANSKEKAEKETALVSIKSEVLVKEEQVQVPKRVEAMRSLSNDAQPVKGVKKVPEKK</sequence>
<evidence type="ECO:0000313" key="4">
    <source>
        <dbReference type="Proteomes" id="UP000694044"/>
    </source>
</evidence>
<protein>
    <recommendedName>
        <fullName evidence="2">J domain-containing protein</fullName>
    </recommendedName>
</protein>
<feature type="region of interest" description="Disordered" evidence="1">
    <location>
        <begin position="128"/>
        <end position="153"/>
    </location>
</feature>
<dbReference type="PANTHER" id="PTHR24074">
    <property type="entry name" value="CO-CHAPERONE PROTEIN DJLA"/>
    <property type="match status" value="1"/>
</dbReference>
<feature type="region of interest" description="Disordered" evidence="1">
    <location>
        <begin position="847"/>
        <end position="868"/>
    </location>
</feature>
<comment type="caution">
    <text evidence="3">The sequence shown here is derived from an EMBL/GenBank/DDBJ whole genome shotgun (WGS) entry which is preliminary data.</text>
</comment>
<reference evidence="3" key="1">
    <citation type="submission" date="2021-02" db="EMBL/GenBank/DDBJ databases">
        <authorList>
            <person name="Palmer J.M."/>
        </authorList>
    </citation>
    <scope>NUCLEOTIDE SEQUENCE</scope>
    <source>
        <strain evidence="3">SCRP734</strain>
    </source>
</reference>
<dbReference type="InterPro" id="IPR018253">
    <property type="entry name" value="DnaJ_domain_CS"/>
</dbReference>